<accession>A0A3N6MJ58</accession>
<evidence type="ECO:0000313" key="2">
    <source>
        <dbReference type="EMBL" id="RQG95821.1"/>
    </source>
</evidence>
<evidence type="ECO:0000313" key="3">
    <source>
        <dbReference type="Proteomes" id="UP000282323"/>
    </source>
</evidence>
<feature type="compositionally biased region" description="Low complexity" evidence="1">
    <location>
        <begin position="38"/>
        <end position="56"/>
    </location>
</feature>
<feature type="region of interest" description="Disordered" evidence="1">
    <location>
        <begin position="36"/>
        <end position="57"/>
    </location>
</feature>
<dbReference type="Proteomes" id="UP000282323">
    <property type="component" value="Unassembled WGS sequence"/>
</dbReference>
<feature type="region of interest" description="Disordered" evidence="1">
    <location>
        <begin position="1"/>
        <end position="20"/>
    </location>
</feature>
<gene>
    <name evidence="2" type="ORF">EA473_06430</name>
</gene>
<sequence>MHTYSRDINVSHGRRTVRHGQRRLWTDDSAIEPGVRHGGCAANTGGDTTANTATSGRQRRDLAMIGHRGPIGHTAISRFAA</sequence>
<proteinExistence type="predicted"/>
<comment type="caution">
    <text evidence="2">The sequence shown here is derived from an EMBL/GenBank/DDBJ whole genome shotgun (WGS) entry which is preliminary data.</text>
</comment>
<organism evidence="2 3">
    <name type="scientific">Natrarchaeobius chitinivorans</name>
    <dbReference type="NCBI Taxonomy" id="1679083"/>
    <lineage>
        <taxon>Archaea</taxon>
        <taxon>Methanobacteriati</taxon>
        <taxon>Methanobacteriota</taxon>
        <taxon>Stenosarchaea group</taxon>
        <taxon>Halobacteria</taxon>
        <taxon>Halobacteriales</taxon>
        <taxon>Natrialbaceae</taxon>
        <taxon>Natrarchaeobius</taxon>
    </lineage>
</organism>
<reference evidence="2 3" key="1">
    <citation type="submission" date="2018-10" db="EMBL/GenBank/DDBJ databases">
        <title>Natrarchaeobius chitinivorans gen. nov., sp. nov., and Natrarchaeobius haloalkaliphilus sp. nov., alkaliphilic, chitin-utilizing haloarchaea from hypersaline alkaline lakes.</title>
        <authorList>
            <person name="Sorokin D.Y."/>
            <person name="Elcheninov A.G."/>
            <person name="Kostrikina N.A."/>
            <person name="Bale N.J."/>
            <person name="Sinninghe Damste J.S."/>
            <person name="Khijniak T.V."/>
            <person name="Kublanov I.V."/>
            <person name="Toshchakov S.V."/>
        </authorList>
    </citation>
    <scope>NUCLEOTIDE SEQUENCE [LARGE SCALE GENOMIC DNA]</scope>
    <source>
        <strain evidence="2 3">AArcht4T</strain>
    </source>
</reference>
<dbReference type="AlphaFoldDB" id="A0A3N6MJ58"/>
<protein>
    <submittedName>
        <fullName evidence="2">Uncharacterized protein</fullName>
    </submittedName>
</protein>
<name>A0A3N6MJ58_NATCH</name>
<evidence type="ECO:0000256" key="1">
    <source>
        <dbReference type="SAM" id="MobiDB-lite"/>
    </source>
</evidence>
<dbReference type="EMBL" id="REGA01000004">
    <property type="protein sequence ID" value="RQG95821.1"/>
    <property type="molecule type" value="Genomic_DNA"/>
</dbReference>
<keyword evidence="3" id="KW-1185">Reference proteome</keyword>